<accession>A0A1X6Z6V4</accession>
<dbReference type="PANTHER" id="PTHR43563">
    <property type="entry name" value="AMINE OXIDASE"/>
    <property type="match status" value="1"/>
</dbReference>
<keyword evidence="3" id="KW-0560">Oxidoreductase</keyword>
<evidence type="ECO:0000259" key="2">
    <source>
        <dbReference type="Pfam" id="PF01593"/>
    </source>
</evidence>
<proteinExistence type="inferred from homology"/>
<dbReference type="SUPFAM" id="SSF54373">
    <property type="entry name" value="FAD-linked reductases, C-terminal domain"/>
    <property type="match status" value="1"/>
</dbReference>
<sequence length="352" mass="37965">MQTLIVGGGLSGLVLAERLEAQGRDYMLLEARPRFGGRIMTQHLEAGYFDMGPAWFWPGQPLIAALIDRFGLTKFDQFADGALTFEDENGNVQRGQGFSSLGGSWRLKGGLAALTGALANRLPDHRKQLNAPVVKLDMSGDQCIATTAKGEQIHADQAVLAVPPRVAAEIAFSPALPAEATQAMKDIATWMAGQAKAVAVYDKPFWRKQGLSGDAMSRKGPMVEIHDASPLESGPYALFGFIGVPPQGRAYEQLLRQNLHAQLARLFGPEAAEPQKLYLKDWAIDPYTATEADKAPLYAHPTYGLPKAMSNLWNGKLHFAGTEVAPVFGGYIEGALEAAENVLHSLNAQNLG</sequence>
<dbReference type="OrthoDB" id="337830at2"/>
<dbReference type="EC" id="1.4.3.10" evidence="3"/>
<dbReference type="Proteomes" id="UP000193778">
    <property type="component" value="Unassembled WGS sequence"/>
</dbReference>
<comment type="similarity">
    <text evidence="1">Belongs to the flavin monoamine oxidase family.</text>
</comment>
<dbReference type="PANTHER" id="PTHR43563:SF1">
    <property type="entry name" value="AMINE OXIDASE [FLAVIN-CONTAINING] B"/>
    <property type="match status" value="1"/>
</dbReference>
<dbReference type="GO" id="GO:0050232">
    <property type="term" value="F:putrescine oxidase activity"/>
    <property type="evidence" value="ECO:0007669"/>
    <property type="project" value="UniProtKB-EC"/>
</dbReference>
<dbReference type="Pfam" id="PF01593">
    <property type="entry name" value="Amino_oxidase"/>
    <property type="match status" value="2"/>
</dbReference>
<evidence type="ECO:0000313" key="4">
    <source>
        <dbReference type="Proteomes" id="UP000193778"/>
    </source>
</evidence>
<dbReference type="Gene3D" id="3.50.50.60">
    <property type="entry name" value="FAD/NAD(P)-binding domain"/>
    <property type="match status" value="2"/>
</dbReference>
<dbReference type="InterPro" id="IPR050703">
    <property type="entry name" value="Flavin_MAO"/>
</dbReference>
<name>A0A1X6Z6V4_9RHOB</name>
<feature type="domain" description="Amine oxidase" evidence="2">
    <location>
        <begin position="10"/>
        <end position="90"/>
    </location>
</feature>
<organism evidence="3 4">
    <name type="scientific">Ruegeria meonggei</name>
    <dbReference type="NCBI Taxonomy" id="1446476"/>
    <lineage>
        <taxon>Bacteria</taxon>
        <taxon>Pseudomonadati</taxon>
        <taxon>Pseudomonadota</taxon>
        <taxon>Alphaproteobacteria</taxon>
        <taxon>Rhodobacterales</taxon>
        <taxon>Roseobacteraceae</taxon>
        <taxon>Ruegeria</taxon>
    </lineage>
</organism>
<gene>
    <name evidence="3" type="primary">puo</name>
    <name evidence="3" type="ORF">RUM8411_01830</name>
</gene>
<dbReference type="AlphaFoldDB" id="A0A1X6Z6V4"/>
<evidence type="ECO:0000313" key="3">
    <source>
        <dbReference type="EMBL" id="SLN40548.1"/>
    </source>
</evidence>
<dbReference type="RefSeq" id="WP_085822348.1">
    <property type="nucleotide sequence ID" value="NZ_FWFP01000004.1"/>
</dbReference>
<dbReference type="EMBL" id="FWFP01000004">
    <property type="protein sequence ID" value="SLN40548.1"/>
    <property type="molecule type" value="Genomic_DNA"/>
</dbReference>
<dbReference type="InterPro" id="IPR036188">
    <property type="entry name" value="FAD/NAD-bd_sf"/>
</dbReference>
<evidence type="ECO:0000256" key="1">
    <source>
        <dbReference type="ARBA" id="ARBA00005995"/>
    </source>
</evidence>
<keyword evidence="4" id="KW-1185">Reference proteome</keyword>
<dbReference type="SUPFAM" id="SSF51905">
    <property type="entry name" value="FAD/NAD(P)-binding domain"/>
    <property type="match status" value="1"/>
</dbReference>
<protein>
    <submittedName>
        <fullName evidence="3">Putrescine oxidase</fullName>
        <ecNumber evidence="3">1.4.3.10</ecNumber>
    </submittedName>
</protein>
<dbReference type="InterPro" id="IPR002937">
    <property type="entry name" value="Amino_oxidase"/>
</dbReference>
<reference evidence="4" key="1">
    <citation type="submission" date="2017-03" db="EMBL/GenBank/DDBJ databases">
        <authorList>
            <person name="Rodrigo-Torres L."/>
            <person name="Arahal R.D."/>
            <person name="Lucena T."/>
        </authorList>
    </citation>
    <scope>NUCLEOTIDE SEQUENCE [LARGE SCALE GENOMIC DNA]</scope>
    <source>
        <strain evidence="4">CECT 8411</strain>
    </source>
</reference>
<feature type="domain" description="Amine oxidase" evidence="2">
    <location>
        <begin position="102"/>
        <end position="341"/>
    </location>
</feature>